<dbReference type="OrthoDB" id="1092608at2"/>
<name>A0A429ZXU4_9ENTE</name>
<keyword evidence="1" id="KW-0378">Hydrolase</keyword>
<dbReference type="AlphaFoldDB" id="A0A429ZXU4"/>
<protein>
    <submittedName>
        <fullName evidence="1">Hydrolase</fullName>
    </submittedName>
</protein>
<proteinExistence type="predicted"/>
<accession>A0A429ZXU4</accession>
<dbReference type="InterPro" id="IPR013785">
    <property type="entry name" value="Aldolase_TIM"/>
</dbReference>
<dbReference type="Gene3D" id="3.20.20.70">
    <property type="entry name" value="Aldolase class I"/>
    <property type="match status" value="1"/>
</dbReference>
<gene>
    <name evidence="1" type="ORF">CBF37_06690</name>
</gene>
<reference evidence="1 2" key="1">
    <citation type="submission" date="2017-05" db="EMBL/GenBank/DDBJ databases">
        <title>Vagococcus spp. assemblies.</title>
        <authorList>
            <person name="Gulvik C.A."/>
        </authorList>
    </citation>
    <scope>NUCLEOTIDE SEQUENCE [LARGE SCALE GENOMIC DNA]</scope>
    <source>
        <strain evidence="1 2">SS1995</strain>
    </source>
</reference>
<evidence type="ECO:0000313" key="2">
    <source>
        <dbReference type="Proteomes" id="UP000287857"/>
    </source>
</evidence>
<evidence type="ECO:0000313" key="1">
    <source>
        <dbReference type="EMBL" id="RST98731.1"/>
    </source>
</evidence>
<keyword evidence="2" id="KW-1185">Reference proteome</keyword>
<dbReference type="SUPFAM" id="SSF51412">
    <property type="entry name" value="Inosine monophosphate dehydrogenase (IMPDH)"/>
    <property type="match status" value="1"/>
</dbReference>
<comment type="caution">
    <text evidence="1">The sequence shown here is derived from an EMBL/GenBank/DDBJ whole genome shotgun (WGS) entry which is preliminary data.</text>
</comment>
<organism evidence="1 2">
    <name type="scientific">Vagococcus vulneris</name>
    <dbReference type="NCBI Taxonomy" id="1977869"/>
    <lineage>
        <taxon>Bacteria</taxon>
        <taxon>Bacillati</taxon>
        <taxon>Bacillota</taxon>
        <taxon>Bacilli</taxon>
        <taxon>Lactobacillales</taxon>
        <taxon>Enterococcaceae</taxon>
        <taxon>Vagococcus</taxon>
    </lineage>
</organism>
<dbReference type="Proteomes" id="UP000287857">
    <property type="component" value="Unassembled WGS sequence"/>
</dbReference>
<dbReference type="EMBL" id="NGJS01000008">
    <property type="protein sequence ID" value="RST98731.1"/>
    <property type="molecule type" value="Genomic_DNA"/>
</dbReference>
<dbReference type="RefSeq" id="WP_125983967.1">
    <property type="nucleotide sequence ID" value="NZ_NGJS01000008.1"/>
</dbReference>
<dbReference type="GO" id="GO:0016787">
    <property type="term" value="F:hydrolase activity"/>
    <property type="evidence" value="ECO:0007669"/>
    <property type="project" value="UniProtKB-KW"/>
</dbReference>
<sequence length="230" mass="25111">MKNEKFIPEINSELKKDNLKVPSIIRECSGIRIFGKRIKSICYSTDIAIIKNIDADAIIAVYPFTPHPSITKSIVEVADVPVFSGVGGGLTQGHRCVSMSMFAEANGSIGVVVNTPTTKETIEEIAQMVDIPIIGTVTSEFTDIDEKIEAGVEILNVSGGKQTARIVRMIREKYPTFPIIATGGPTEELILETIQAGANAITYTPPTNGSLFSKKMVAYREKEEKNFEEN</sequence>